<sequence length="133" mass="14965">MDNGLVSKGLWPLAGFRAAPQSLIAAQYVVLATSLPKEDCPADEVLAVYRLRWQIKLAHRPVRCQSLFENARWRRSDARFLRFDAHGRQGRSVSVFENTRRALHCVPLSLASPHFQTGLSYAFRVAACDKGLI</sequence>
<protein>
    <recommendedName>
        <fullName evidence="3">Transposase</fullName>
    </recommendedName>
</protein>
<dbReference type="SUPFAM" id="SSF53098">
    <property type="entry name" value="Ribonuclease H-like"/>
    <property type="match status" value="1"/>
</dbReference>
<dbReference type="EMBL" id="JABEQH010000016">
    <property type="protein sequence ID" value="MBB2176720.1"/>
    <property type="molecule type" value="Genomic_DNA"/>
</dbReference>
<organism evidence="1 2">
    <name type="scientific">Gluconacetobacter johannae</name>
    <dbReference type="NCBI Taxonomy" id="112140"/>
    <lineage>
        <taxon>Bacteria</taxon>
        <taxon>Pseudomonadati</taxon>
        <taxon>Pseudomonadota</taxon>
        <taxon>Alphaproteobacteria</taxon>
        <taxon>Acetobacterales</taxon>
        <taxon>Acetobacteraceae</taxon>
        <taxon>Gluconacetobacter</taxon>
    </lineage>
</organism>
<evidence type="ECO:0008006" key="3">
    <source>
        <dbReference type="Google" id="ProtNLM"/>
    </source>
</evidence>
<evidence type="ECO:0000313" key="1">
    <source>
        <dbReference type="EMBL" id="MBB2176720.1"/>
    </source>
</evidence>
<keyword evidence="2" id="KW-1185">Reference proteome</keyword>
<reference evidence="1 2" key="1">
    <citation type="submission" date="2020-04" db="EMBL/GenBank/DDBJ databases">
        <title>Description of novel Gluconacetobacter.</title>
        <authorList>
            <person name="Sombolestani A."/>
        </authorList>
    </citation>
    <scope>NUCLEOTIDE SEQUENCE [LARGE SCALE GENOMIC DNA]</scope>
    <source>
        <strain evidence="1 2">LMG 21312</strain>
    </source>
</reference>
<dbReference type="InterPro" id="IPR012337">
    <property type="entry name" value="RNaseH-like_sf"/>
</dbReference>
<dbReference type="AlphaFoldDB" id="A0A7W4J8M0"/>
<proteinExistence type="predicted"/>
<name>A0A7W4J8M0_9PROT</name>
<comment type="caution">
    <text evidence="1">The sequence shown here is derived from an EMBL/GenBank/DDBJ whole genome shotgun (WGS) entry which is preliminary data.</text>
</comment>
<accession>A0A7W4J8M0</accession>
<dbReference type="Proteomes" id="UP000561066">
    <property type="component" value="Unassembled WGS sequence"/>
</dbReference>
<evidence type="ECO:0000313" key="2">
    <source>
        <dbReference type="Proteomes" id="UP000561066"/>
    </source>
</evidence>
<feature type="non-terminal residue" evidence="1">
    <location>
        <position position="133"/>
    </location>
</feature>
<gene>
    <name evidence="1" type="ORF">HLH21_12420</name>
</gene>